<proteinExistence type="inferred from homology"/>
<feature type="transmembrane region" description="Helical" evidence="2">
    <location>
        <begin position="142"/>
        <end position="161"/>
    </location>
</feature>
<dbReference type="Proteomes" id="UP000466039">
    <property type="component" value="Chromosome"/>
</dbReference>
<sequence>MVTADRARSGVLMAITAQVSVQMGMAVAVGLIDRIGSDGTAWLRLAWAGVLLLVVVRPRPSAFTWRTFGMCVVLGCVSAAITLLFMASLDRIALGTATALEFLGPLAVAVVHGSGRHRVVWPGLAAVGVVLLCRPFDGGIDVKGALLAIAAGVCWAIYILLTQRVGDQVSGVNGLAVSMPVAGVVSSLFVSTAVFERMTPQLLLIGLGMAVLLPVAPYVLELLALRRLTTAAFGTLMSLEPAFAMVVGFVLLDQAPGVAGILGIAAVVVAGIGAARGGGREMAVPLEVG</sequence>
<feature type="domain" description="EamA" evidence="3">
    <location>
        <begin position="143"/>
        <end position="270"/>
    </location>
</feature>
<keyword evidence="5" id="KW-1185">Reference proteome</keyword>
<feature type="transmembrane region" description="Helical" evidence="2">
    <location>
        <begin position="39"/>
        <end position="56"/>
    </location>
</feature>
<keyword evidence="2" id="KW-1133">Transmembrane helix</keyword>
<keyword evidence="2" id="KW-0472">Membrane</keyword>
<dbReference type="SUPFAM" id="SSF103481">
    <property type="entry name" value="Multidrug resistance efflux transporter EmrE"/>
    <property type="match status" value="1"/>
</dbReference>
<dbReference type="GO" id="GO:0016020">
    <property type="term" value="C:membrane"/>
    <property type="evidence" value="ECO:0007669"/>
    <property type="project" value="InterPro"/>
</dbReference>
<organism evidence="4 5">
    <name type="scientific">Mycolicibacterium monacense</name>
    <name type="common">Mycobacterium monacense</name>
    <dbReference type="NCBI Taxonomy" id="85693"/>
    <lineage>
        <taxon>Bacteria</taxon>
        <taxon>Bacillati</taxon>
        <taxon>Actinomycetota</taxon>
        <taxon>Actinomycetes</taxon>
        <taxon>Mycobacteriales</taxon>
        <taxon>Mycobacteriaceae</taxon>
        <taxon>Mycolicibacterium</taxon>
    </lineage>
</organism>
<evidence type="ECO:0000313" key="5">
    <source>
        <dbReference type="Proteomes" id="UP000466039"/>
    </source>
</evidence>
<dbReference type="InterPro" id="IPR037185">
    <property type="entry name" value="EmrE-like"/>
</dbReference>
<gene>
    <name evidence="4" type="ORF">MMON_18730</name>
</gene>
<feature type="transmembrane region" description="Helical" evidence="2">
    <location>
        <begin position="92"/>
        <end position="112"/>
    </location>
</feature>
<dbReference type="Pfam" id="PF00892">
    <property type="entry name" value="EamA"/>
    <property type="match status" value="1"/>
</dbReference>
<evidence type="ECO:0000259" key="3">
    <source>
        <dbReference type="Pfam" id="PF00892"/>
    </source>
</evidence>
<comment type="similarity">
    <text evidence="1">Belongs to the EamA transporter family.</text>
</comment>
<feature type="transmembrane region" description="Helical" evidence="2">
    <location>
        <begin position="12"/>
        <end position="33"/>
    </location>
</feature>
<feature type="transmembrane region" description="Helical" evidence="2">
    <location>
        <begin position="232"/>
        <end position="252"/>
    </location>
</feature>
<evidence type="ECO:0000313" key="4">
    <source>
        <dbReference type="EMBL" id="BBZ60572.1"/>
    </source>
</evidence>
<accession>A0AAD1IVW1</accession>
<feature type="transmembrane region" description="Helical" evidence="2">
    <location>
        <begin position="258"/>
        <end position="275"/>
    </location>
</feature>
<dbReference type="AlphaFoldDB" id="A0AAD1IVW1"/>
<evidence type="ECO:0000256" key="1">
    <source>
        <dbReference type="ARBA" id="ARBA00007362"/>
    </source>
</evidence>
<dbReference type="EMBL" id="AP022617">
    <property type="protein sequence ID" value="BBZ60572.1"/>
    <property type="molecule type" value="Genomic_DNA"/>
</dbReference>
<protein>
    <submittedName>
        <fullName evidence="4">Membrane protein</fullName>
    </submittedName>
</protein>
<reference evidence="4 5" key="1">
    <citation type="journal article" date="2019" name="Emerg. Microbes Infect.">
        <title>Comprehensive subspecies identification of 175 nontuberculous mycobacteria species based on 7547 genomic profiles.</title>
        <authorList>
            <person name="Matsumoto Y."/>
            <person name="Kinjo T."/>
            <person name="Motooka D."/>
            <person name="Nabeya D."/>
            <person name="Jung N."/>
            <person name="Uechi K."/>
            <person name="Horii T."/>
            <person name="Iida T."/>
            <person name="Fujita J."/>
            <person name="Nakamura S."/>
        </authorList>
    </citation>
    <scope>NUCLEOTIDE SEQUENCE [LARGE SCALE GENOMIC DNA]</scope>
    <source>
        <strain evidence="4 5">JCM 15658</strain>
    </source>
</reference>
<evidence type="ECO:0000256" key="2">
    <source>
        <dbReference type="SAM" id="Phobius"/>
    </source>
</evidence>
<dbReference type="InterPro" id="IPR000620">
    <property type="entry name" value="EamA_dom"/>
</dbReference>
<feature type="transmembrane region" description="Helical" evidence="2">
    <location>
        <begin position="201"/>
        <end position="220"/>
    </location>
</feature>
<feature type="transmembrane region" description="Helical" evidence="2">
    <location>
        <begin position="173"/>
        <end position="195"/>
    </location>
</feature>
<name>A0AAD1IVW1_MYCMB</name>
<feature type="transmembrane region" description="Helical" evidence="2">
    <location>
        <begin position="68"/>
        <end position="86"/>
    </location>
</feature>
<keyword evidence="2" id="KW-0812">Transmembrane</keyword>